<protein>
    <submittedName>
        <fullName evidence="1">Uncharacterized protein</fullName>
    </submittedName>
</protein>
<evidence type="ECO:0000313" key="2">
    <source>
        <dbReference type="Proteomes" id="UP000447434"/>
    </source>
</evidence>
<comment type="caution">
    <text evidence="1">The sequence shown here is derived from an EMBL/GenBank/DDBJ whole genome shotgun (WGS) entry which is preliminary data.</text>
</comment>
<keyword evidence="2" id="KW-1185">Reference proteome</keyword>
<dbReference type="EMBL" id="WOCE01000018">
    <property type="protein sequence ID" value="KAE9594163.1"/>
    <property type="molecule type" value="Genomic_DNA"/>
</dbReference>
<name>A0A6A4NPU1_LUPAL</name>
<gene>
    <name evidence="1" type="ORF">Lalb_Chr18g0050901</name>
</gene>
<evidence type="ECO:0000313" key="1">
    <source>
        <dbReference type="EMBL" id="KAE9594163.1"/>
    </source>
</evidence>
<organism evidence="1 2">
    <name type="scientific">Lupinus albus</name>
    <name type="common">White lupine</name>
    <name type="synonym">Lupinus termis</name>
    <dbReference type="NCBI Taxonomy" id="3870"/>
    <lineage>
        <taxon>Eukaryota</taxon>
        <taxon>Viridiplantae</taxon>
        <taxon>Streptophyta</taxon>
        <taxon>Embryophyta</taxon>
        <taxon>Tracheophyta</taxon>
        <taxon>Spermatophyta</taxon>
        <taxon>Magnoliopsida</taxon>
        <taxon>eudicotyledons</taxon>
        <taxon>Gunneridae</taxon>
        <taxon>Pentapetalae</taxon>
        <taxon>rosids</taxon>
        <taxon>fabids</taxon>
        <taxon>Fabales</taxon>
        <taxon>Fabaceae</taxon>
        <taxon>Papilionoideae</taxon>
        <taxon>50 kb inversion clade</taxon>
        <taxon>genistoids sensu lato</taxon>
        <taxon>core genistoids</taxon>
        <taxon>Genisteae</taxon>
        <taxon>Lupinus</taxon>
    </lineage>
</organism>
<accession>A0A6A4NPU1</accession>
<dbReference type="Proteomes" id="UP000447434">
    <property type="component" value="Chromosome 18"/>
</dbReference>
<dbReference type="AlphaFoldDB" id="A0A6A4NPU1"/>
<sequence length="105" mass="11901">MAAPSQVAQSTRLSFFYDGSYTFNIHTCITGLYLSVQHMPDVLMHYAQLLVHTSRSELSSAQRPYASRPTPGEHAQTNWPITWCTCPSQFPAKFHQPWPTPWSSS</sequence>
<reference evidence="2" key="1">
    <citation type="journal article" date="2020" name="Nat. Commun.">
        <title>Genome sequence of the cluster root forming white lupin.</title>
        <authorList>
            <person name="Hufnagel B."/>
            <person name="Marques A."/>
            <person name="Soriano A."/>
            <person name="Marques L."/>
            <person name="Divol F."/>
            <person name="Doumas P."/>
            <person name="Sallet E."/>
            <person name="Mancinotti D."/>
            <person name="Carrere S."/>
            <person name="Marande W."/>
            <person name="Arribat S."/>
            <person name="Keller J."/>
            <person name="Huneau C."/>
            <person name="Blein T."/>
            <person name="Aime D."/>
            <person name="Laguerre M."/>
            <person name="Taylor J."/>
            <person name="Schubert V."/>
            <person name="Nelson M."/>
            <person name="Geu-Flores F."/>
            <person name="Crespi M."/>
            <person name="Gallardo-Guerrero K."/>
            <person name="Delaux P.-M."/>
            <person name="Salse J."/>
            <person name="Berges H."/>
            <person name="Guyot R."/>
            <person name="Gouzy J."/>
            <person name="Peret B."/>
        </authorList>
    </citation>
    <scope>NUCLEOTIDE SEQUENCE [LARGE SCALE GENOMIC DNA]</scope>
    <source>
        <strain evidence="2">cv. Amiga</strain>
    </source>
</reference>
<proteinExistence type="predicted"/>